<protein>
    <recommendedName>
        <fullName evidence="1 5">1-alkyl-2-acetylglycerophosphocholine esterase</fullName>
        <ecNumber evidence="1 5">3.1.1.47</ecNumber>
    </recommendedName>
</protein>
<feature type="active site" description="Charge relay system" evidence="6">
    <location>
        <position position="316"/>
    </location>
</feature>
<evidence type="ECO:0000256" key="1">
    <source>
        <dbReference type="ARBA" id="ARBA00013201"/>
    </source>
</evidence>
<gene>
    <name evidence="7" type="ORF">HOLleu_21218</name>
</gene>
<comment type="caution">
    <text evidence="7">The sequence shown here is derived from an EMBL/GenBank/DDBJ whole genome shotgun (WGS) entry which is preliminary data.</text>
</comment>
<sequence length="392" mass="44237">MSENSTRNFKRQILPGSGEYGVGCTDFMSNSSKADIGSFFRLFYPIEKSLMSQDASKKALWLPSPEYAKGYASVVTMPGMALFTKLLAGSTRIPAIWNAPLSPSEQPFPVVIFSHGLSSCRTTYCSVCVDLASQGFIVAAVEHRDESACLSYYIKNNATDGKIVKDWVKQKKAPHEDFELRNFQVKQRADECISSLDILTAMHLGKEIENVMPDKFDFTQLKGKLDLERIAICGHSFGGGTSVVAMAKDNRFKCSVALDAWLFPLSDDVYEQVNQPILFINTWSFQWKENIEKMNRLMPSEYTDARRLLTLRDTVHTSQCDVPLLLHLAVSKRVKYRGSLRPDIAMQVNNRAMLAFLWKHLDIEPKQDWTNYCVGSDEHILIGTNVKLESVM</sequence>
<dbReference type="Gene3D" id="3.40.50.1820">
    <property type="entry name" value="alpha/beta hydrolase"/>
    <property type="match status" value="1"/>
</dbReference>
<dbReference type="PANTHER" id="PTHR10272:SF0">
    <property type="entry name" value="PLATELET-ACTIVATING FACTOR ACETYLHYDROLASE"/>
    <property type="match status" value="1"/>
</dbReference>
<keyword evidence="2 5" id="KW-0378">Hydrolase</keyword>
<dbReference type="EMBL" id="JAIZAY010000010">
    <property type="protein sequence ID" value="KAJ8034399.1"/>
    <property type="molecule type" value="Genomic_DNA"/>
</dbReference>
<comment type="catalytic activity">
    <reaction evidence="5">
        <text>a 1-O-alkyl-2-acetyl-sn-glycero-3-phosphocholine + H2O = a 1-O-alkyl-sn-glycero-3-phosphocholine + acetate + H(+)</text>
        <dbReference type="Rhea" id="RHEA:17777"/>
        <dbReference type="ChEBI" id="CHEBI:15377"/>
        <dbReference type="ChEBI" id="CHEBI:15378"/>
        <dbReference type="ChEBI" id="CHEBI:30089"/>
        <dbReference type="ChEBI" id="CHEBI:30909"/>
        <dbReference type="ChEBI" id="CHEBI:36707"/>
        <dbReference type="EC" id="3.1.1.47"/>
    </reaction>
</comment>
<dbReference type="SUPFAM" id="SSF53474">
    <property type="entry name" value="alpha/beta-Hydrolases"/>
    <property type="match status" value="1"/>
</dbReference>
<evidence type="ECO:0000256" key="3">
    <source>
        <dbReference type="ARBA" id="ARBA00022963"/>
    </source>
</evidence>
<dbReference type="Pfam" id="PF03403">
    <property type="entry name" value="PAF-AH_p_II"/>
    <property type="match status" value="1"/>
</dbReference>
<keyword evidence="3 5" id="KW-0442">Lipid degradation</keyword>
<keyword evidence="8" id="KW-1185">Reference proteome</keyword>
<name>A0A9Q1BXI4_HOLLE</name>
<dbReference type="PIRSF" id="PIRSF018169">
    <property type="entry name" value="PAF_acetylhydrolase"/>
    <property type="match status" value="1"/>
</dbReference>
<dbReference type="OrthoDB" id="2363873at2759"/>
<dbReference type="PANTHER" id="PTHR10272">
    <property type="entry name" value="PLATELET-ACTIVATING FACTOR ACETYLHYDROLASE"/>
    <property type="match status" value="1"/>
</dbReference>
<evidence type="ECO:0000256" key="4">
    <source>
        <dbReference type="ARBA" id="ARBA00023098"/>
    </source>
</evidence>
<evidence type="ECO:0000256" key="5">
    <source>
        <dbReference type="PIRNR" id="PIRNR018169"/>
    </source>
</evidence>
<dbReference type="GO" id="GO:0003847">
    <property type="term" value="F:1-alkyl-2-acetylglycerophosphocholine esterase activity"/>
    <property type="evidence" value="ECO:0007669"/>
    <property type="project" value="UniProtKB-UniRule"/>
</dbReference>
<dbReference type="Proteomes" id="UP001152320">
    <property type="component" value="Chromosome 10"/>
</dbReference>
<dbReference type="AlphaFoldDB" id="A0A9Q1BXI4"/>
<evidence type="ECO:0000256" key="2">
    <source>
        <dbReference type="ARBA" id="ARBA00022801"/>
    </source>
</evidence>
<reference evidence="7" key="1">
    <citation type="submission" date="2021-10" db="EMBL/GenBank/DDBJ databases">
        <title>Tropical sea cucumber genome reveals ecological adaptation and Cuvierian tubules defense mechanism.</title>
        <authorList>
            <person name="Chen T."/>
        </authorList>
    </citation>
    <scope>NUCLEOTIDE SEQUENCE</scope>
    <source>
        <strain evidence="7">Nanhai2018</strain>
        <tissue evidence="7">Muscle</tissue>
    </source>
</reference>
<dbReference type="InterPro" id="IPR016715">
    <property type="entry name" value="PAF_acetylhydro_eukaryote"/>
</dbReference>
<keyword evidence="4 5" id="KW-0443">Lipid metabolism</keyword>
<feature type="active site" description="Nucleophile" evidence="6">
    <location>
        <position position="236"/>
    </location>
</feature>
<organism evidence="7 8">
    <name type="scientific">Holothuria leucospilota</name>
    <name type="common">Black long sea cucumber</name>
    <name type="synonym">Mertensiothuria leucospilota</name>
    <dbReference type="NCBI Taxonomy" id="206669"/>
    <lineage>
        <taxon>Eukaryota</taxon>
        <taxon>Metazoa</taxon>
        <taxon>Echinodermata</taxon>
        <taxon>Eleutherozoa</taxon>
        <taxon>Echinozoa</taxon>
        <taxon>Holothuroidea</taxon>
        <taxon>Aspidochirotacea</taxon>
        <taxon>Aspidochirotida</taxon>
        <taxon>Holothuriidae</taxon>
        <taxon>Holothuria</taxon>
    </lineage>
</organism>
<evidence type="ECO:0000256" key="6">
    <source>
        <dbReference type="PIRSR" id="PIRSR018169-1"/>
    </source>
</evidence>
<dbReference type="InterPro" id="IPR029058">
    <property type="entry name" value="AB_hydrolase_fold"/>
</dbReference>
<dbReference type="GO" id="GO:0016042">
    <property type="term" value="P:lipid catabolic process"/>
    <property type="evidence" value="ECO:0007669"/>
    <property type="project" value="UniProtKB-KW"/>
</dbReference>
<feature type="active site" description="Charge relay system" evidence="6">
    <location>
        <position position="259"/>
    </location>
</feature>
<dbReference type="EC" id="3.1.1.47" evidence="1 5"/>
<accession>A0A9Q1BXI4</accession>
<evidence type="ECO:0000313" key="7">
    <source>
        <dbReference type="EMBL" id="KAJ8034399.1"/>
    </source>
</evidence>
<evidence type="ECO:0000313" key="8">
    <source>
        <dbReference type="Proteomes" id="UP001152320"/>
    </source>
</evidence>
<proteinExistence type="predicted"/>